<accession>A0AC34QD59</accession>
<evidence type="ECO:0000313" key="2">
    <source>
        <dbReference type="WBParaSite" id="JU765_v2.g1533.t1"/>
    </source>
</evidence>
<evidence type="ECO:0000313" key="1">
    <source>
        <dbReference type="Proteomes" id="UP000887576"/>
    </source>
</evidence>
<dbReference type="Proteomes" id="UP000887576">
    <property type="component" value="Unplaced"/>
</dbReference>
<sequence length="270" mass="30370">MPEVTATGKGVAFAVIQKYLKKIYPNIEIGKNVANDTSDLENVDASEVYGYVLLVTSKETEYRHFLCIRAFEDKYALLDSYLDKPYKFDNVEQVKQVLGTITAIGRWKIWNFPEGPAKKDKKANVFDGKVLKKMIEMYESRTTAVATGVSNKVPHDEVRGIHAVNQEIGKDTIYRITEQTQVTVQPEGGVGVAGLPMGGSNKEQITKMEEKMTMQELMPKKAPAGPKSFGLDEEQKIISSAFYKMKSGPFIRHLKRVLFSSPHKKRNWSA</sequence>
<dbReference type="WBParaSite" id="JU765_v2.g1533.t1">
    <property type="protein sequence ID" value="JU765_v2.g1533.t1"/>
    <property type="gene ID" value="JU765_v2.g1533"/>
</dbReference>
<organism evidence="1 2">
    <name type="scientific">Panagrolaimus sp. JU765</name>
    <dbReference type="NCBI Taxonomy" id="591449"/>
    <lineage>
        <taxon>Eukaryota</taxon>
        <taxon>Metazoa</taxon>
        <taxon>Ecdysozoa</taxon>
        <taxon>Nematoda</taxon>
        <taxon>Chromadorea</taxon>
        <taxon>Rhabditida</taxon>
        <taxon>Tylenchina</taxon>
        <taxon>Panagrolaimomorpha</taxon>
        <taxon>Panagrolaimoidea</taxon>
        <taxon>Panagrolaimidae</taxon>
        <taxon>Panagrolaimus</taxon>
    </lineage>
</organism>
<reference evidence="2" key="1">
    <citation type="submission" date="2022-11" db="UniProtKB">
        <authorList>
            <consortium name="WormBaseParasite"/>
        </authorList>
    </citation>
    <scope>IDENTIFICATION</scope>
</reference>
<proteinExistence type="predicted"/>
<protein>
    <submittedName>
        <fullName evidence="2">Uncharacterized protein</fullName>
    </submittedName>
</protein>
<name>A0AC34QD59_9BILA</name>